<evidence type="ECO:0000313" key="1">
    <source>
        <dbReference type="EMBL" id="CAD7644376.1"/>
    </source>
</evidence>
<sequence length="544" mass="63827">MQSFKRSYLKLPFMASLMSGHQILLKKCFISRPVCGQFVVRVVADSHWKCWKRFACHQQLNINHTLVSSSVSSKRIVFNDYENQFAFKVIESLISEESVDISEDVGTNGSVDHIIDKFIAIPPEEFRDNPIIINELVRAVKSLSFRQLLSVLESMTKWPVLELTFDPLYYKVWSNIDHELDDRLTADQLNGDKDVEKYLLFGNMFYRLKTANITQFNDTLVKRLSSSDHELNKTSILHLLFYANLHRRLDPKAAEYIMRRMETLVIDMDLDELGVFCMSCFKTNTKLTDQLLTTVIGKSISDVSDETNGMTRTSITKCIRHSYHFPIHSHFRSQLGQYIDKLKQLSTNDTITSTHLLHLKCMAHVCDKELMDHTFDKLYDNPQAFRLKDIERVFMCLSYFSHELDPKKVEYICHELHTNADHFQTYQLPHCLLSILRYLAILQIYPKLLLRHCFEPSFVAKITKYSRLDFQRQLLTMNTTLSIERYEEFGDILVDPQRVYCYHRWILAEEKQSIPHTTRRHKSLNTIYRCLQSDERRAEELTGA</sequence>
<evidence type="ECO:0000313" key="2">
    <source>
        <dbReference type="Proteomes" id="UP000728032"/>
    </source>
</evidence>
<dbReference type="EMBL" id="OC916468">
    <property type="protein sequence ID" value="CAD7644376.1"/>
    <property type="molecule type" value="Genomic_DNA"/>
</dbReference>
<gene>
    <name evidence="1" type="ORF">ONB1V03_LOCUS4637</name>
</gene>
<dbReference type="Proteomes" id="UP000728032">
    <property type="component" value="Unassembled WGS sequence"/>
</dbReference>
<dbReference type="OrthoDB" id="6419797at2759"/>
<dbReference type="AlphaFoldDB" id="A0A7R9LME0"/>
<name>A0A7R9LME0_9ACAR</name>
<protein>
    <recommendedName>
        <fullName evidence="3">FAST kinase leucine-rich domain-containing protein</fullName>
    </recommendedName>
</protein>
<proteinExistence type="predicted"/>
<evidence type="ECO:0008006" key="3">
    <source>
        <dbReference type="Google" id="ProtNLM"/>
    </source>
</evidence>
<organism evidence="1">
    <name type="scientific">Oppiella nova</name>
    <dbReference type="NCBI Taxonomy" id="334625"/>
    <lineage>
        <taxon>Eukaryota</taxon>
        <taxon>Metazoa</taxon>
        <taxon>Ecdysozoa</taxon>
        <taxon>Arthropoda</taxon>
        <taxon>Chelicerata</taxon>
        <taxon>Arachnida</taxon>
        <taxon>Acari</taxon>
        <taxon>Acariformes</taxon>
        <taxon>Sarcoptiformes</taxon>
        <taxon>Oribatida</taxon>
        <taxon>Brachypylina</taxon>
        <taxon>Oppioidea</taxon>
        <taxon>Oppiidae</taxon>
        <taxon>Oppiella</taxon>
    </lineage>
</organism>
<reference evidence="1" key="1">
    <citation type="submission" date="2020-11" db="EMBL/GenBank/DDBJ databases">
        <authorList>
            <person name="Tran Van P."/>
        </authorList>
    </citation>
    <scope>NUCLEOTIDE SEQUENCE</scope>
</reference>
<keyword evidence="2" id="KW-1185">Reference proteome</keyword>
<accession>A0A7R9LME0</accession>
<dbReference type="EMBL" id="CAJPVJ010001643">
    <property type="protein sequence ID" value="CAG2165091.1"/>
    <property type="molecule type" value="Genomic_DNA"/>
</dbReference>